<dbReference type="EMBL" id="REGW02000019">
    <property type="protein sequence ID" value="KAE8282235.1"/>
    <property type="molecule type" value="Genomic_DNA"/>
</dbReference>
<feature type="coiled-coil region" evidence="2">
    <location>
        <begin position="168"/>
        <end position="340"/>
    </location>
</feature>
<dbReference type="Proteomes" id="UP000424527">
    <property type="component" value="Unassembled WGS sequence"/>
</dbReference>
<feature type="region of interest" description="Disordered" evidence="3">
    <location>
        <begin position="1"/>
        <end position="70"/>
    </location>
</feature>
<organism evidence="4 5">
    <name type="scientific">Larimichthys crocea</name>
    <name type="common">Large yellow croaker</name>
    <name type="synonym">Pseudosciaena crocea</name>
    <dbReference type="NCBI Taxonomy" id="215358"/>
    <lineage>
        <taxon>Eukaryota</taxon>
        <taxon>Metazoa</taxon>
        <taxon>Chordata</taxon>
        <taxon>Craniata</taxon>
        <taxon>Vertebrata</taxon>
        <taxon>Euteleostomi</taxon>
        <taxon>Actinopterygii</taxon>
        <taxon>Neopterygii</taxon>
        <taxon>Teleostei</taxon>
        <taxon>Neoteleostei</taxon>
        <taxon>Acanthomorphata</taxon>
        <taxon>Eupercaria</taxon>
        <taxon>Sciaenidae</taxon>
        <taxon>Larimichthys</taxon>
    </lineage>
</organism>
<feature type="compositionally biased region" description="Basic and acidic residues" evidence="3">
    <location>
        <begin position="32"/>
        <end position="43"/>
    </location>
</feature>
<sequence>MKKQDTEESVTQAIEDTPPAAGEMESPAAAKDSLDSNSPKESEPQTPQTDTPPQSDEAGSDVAEAALSQCDMAEELSRQLEDILSTYCRESISDDASTLPNGQSHSLELNGLTREDDKPDEGKVNGANIGVEKEQKKSQDKKKVKGLGKEITLLMQTLNTLSTPEEKLAGLCKKYAELLEEHRNTQKQMRVLQKKQNQLVQEKDNLRNEHSKAILARSKLESLCRELQRHNRTLKEEGMQRTRLEEEKRKEVTSHFQVTLNDIQAQMEQHNERNASLRQENTELAEKLKKLYEQYKLREEHIDKVVKHKDLQQQLVDAKLHQAQELLKESEERHDREKEFLLKEAVESQRMCELMKQQEVHLKQQLSLYTEKFEEFQTTLSKSNEVFTTFKQEMEKMTKKIKKLEKETAMYRSRWESSNKALLEMAEEKSVRDRDFEALQGKVQRLEKLRRALKVERNELNKKVQNLSDPHSGTAGAPTSDPGTDSPSPPPTDSLLEPSSEPSSNPIPDTAPHCSQSCHCDPELDTAALLEGAQAQPIAAQE</sequence>
<feature type="compositionally biased region" description="Low complexity" evidence="3">
    <location>
        <begin position="493"/>
        <end position="504"/>
    </location>
</feature>
<proteinExistence type="inferred from homology"/>
<keyword evidence="5" id="KW-1185">Reference proteome</keyword>
<feature type="region of interest" description="Disordered" evidence="3">
    <location>
        <begin position="93"/>
        <end position="142"/>
    </location>
</feature>
<comment type="similarity">
    <text evidence="1">Belongs to the taxilin family.</text>
</comment>
<feature type="compositionally biased region" description="Basic and acidic residues" evidence="3">
    <location>
        <begin position="113"/>
        <end position="123"/>
    </location>
</feature>
<evidence type="ECO:0000313" key="4">
    <source>
        <dbReference type="EMBL" id="KAE8282235.1"/>
    </source>
</evidence>
<reference evidence="4 5" key="1">
    <citation type="submission" date="2019-07" db="EMBL/GenBank/DDBJ databases">
        <title>Chromosome genome assembly for large yellow croaker.</title>
        <authorList>
            <person name="Xiao S."/>
        </authorList>
    </citation>
    <scope>NUCLEOTIDE SEQUENCE [LARGE SCALE GENOMIC DNA]</scope>
    <source>
        <strain evidence="4">JMULYC20181020</strain>
        <tissue evidence="4">Muscle</tissue>
    </source>
</reference>
<evidence type="ECO:0000256" key="1">
    <source>
        <dbReference type="ARBA" id="ARBA00009550"/>
    </source>
</evidence>
<gene>
    <name evidence="4" type="ORF">D5F01_LYC19634</name>
</gene>
<evidence type="ECO:0000256" key="3">
    <source>
        <dbReference type="SAM" id="MobiDB-lite"/>
    </source>
</evidence>
<keyword evidence="2" id="KW-0175">Coiled coil</keyword>
<evidence type="ECO:0000256" key="2">
    <source>
        <dbReference type="SAM" id="Coils"/>
    </source>
</evidence>
<dbReference type="Pfam" id="PF09728">
    <property type="entry name" value="Taxilin"/>
    <property type="match status" value="1"/>
</dbReference>
<evidence type="ECO:0000313" key="5">
    <source>
        <dbReference type="Proteomes" id="UP000424527"/>
    </source>
</evidence>
<feature type="compositionally biased region" description="Low complexity" evidence="3">
    <location>
        <begin position="44"/>
        <end position="57"/>
    </location>
</feature>
<protein>
    <submittedName>
        <fullName evidence="4">Beta-taxilin Muscle-derived protein 77</fullName>
    </submittedName>
</protein>
<dbReference type="PANTHER" id="PTHR16127:SF12">
    <property type="entry name" value="ALPHA-TAXILIN"/>
    <property type="match status" value="1"/>
</dbReference>
<dbReference type="AlphaFoldDB" id="A0A6G0HSQ6"/>
<dbReference type="InterPro" id="IPR026183">
    <property type="entry name" value="Taxilin_fam"/>
</dbReference>
<feature type="region of interest" description="Disordered" evidence="3">
    <location>
        <begin position="460"/>
        <end position="520"/>
    </location>
</feature>
<dbReference type="PANTHER" id="PTHR16127">
    <property type="entry name" value="TAXILIN"/>
    <property type="match status" value="1"/>
</dbReference>
<feature type="compositionally biased region" description="Polar residues" evidence="3">
    <location>
        <begin position="94"/>
        <end position="107"/>
    </location>
</feature>
<accession>A0A6G0HSQ6</accession>
<name>A0A6G0HSQ6_LARCR</name>
<dbReference type="GO" id="GO:0019905">
    <property type="term" value="F:syntaxin binding"/>
    <property type="evidence" value="ECO:0007669"/>
    <property type="project" value="InterPro"/>
</dbReference>
<comment type="caution">
    <text evidence="4">The sequence shown here is derived from an EMBL/GenBank/DDBJ whole genome shotgun (WGS) entry which is preliminary data.</text>
</comment>